<evidence type="ECO:0000313" key="1">
    <source>
        <dbReference type="EMBL" id="QXN68577.1"/>
    </source>
</evidence>
<dbReference type="EMBL" id="MZ444140">
    <property type="protein sequence ID" value="QXN68577.1"/>
    <property type="molecule type" value="Genomic_DNA"/>
</dbReference>
<protein>
    <submittedName>
        <fullName evidence="1">Uncharacterized protein</fullName>
    </submittedName>
</protein>
<sequence length="95" mass="11152">MGPQLDTATGWFHDSKEIKKMTTDKKFSIKELGWEKATNLPDGEYYTIPKHGPQNWRYDRKIIKTKNSVKLVNEPDYSWSAPFFFEANNLLIEEP</sequence>
<accession>A0AAE7SAA6</accession>
<reference evidence="1" key="1">
    <citation type="submission" date="2021-06" db="EMBL/GenBank/DDBJ databases">
        <authorList>
            <person name="Zhong Z."/>
        </authorList>
    </citation>
    <scope>NUCLEOTIDE SEQUENCE</scope>
</reference>
<name>A0AAE7SAA6_9CAUD</name>
<organism evidence="1 2">
    <name type="scientific">Pseudomonas phage PA7</name>
    <dbReference type="NCBI Taxonomy" id="347330"/>
    <lineage>
        <taxon>Viruses</taxon>
        <taxon>Duplodnaviria</taxon>
        <taxon>Heunggongvirae</taxon>
        <taxon>Uroviricota</taxon>
        <taxon>Caudoviricetes</taxon>
        <taxon>Chimalliviridae</taxon>
        <taxon>Phikzvirus</taxon>
        <taxon>Phikzvirus PA7</taxon>
    </lineage>
</organism>
<evidence type="ECO:0000313" key="2">
    <source>
        <dbReference type="Proteomes" id="UP000827047"/>
    </source>
</evidence>
<dbReference type="Proteomes" id="UP000827047">
    <property type="component" value="Segment"/>
</dbReference>
<proteinExistence type="predicted"/>